<comment type="subcellular location">
    <subcellularLocation>
        <location evidence="1">Cell membrane</location>
        <topology evidence="1">Lipid-anchor</topology>
        <orientation evidence="1">Cytoplasmic side</orientation>
    </subcellularLocation>
</comment>
<dbReference type="GO" id="GO:0003924">
    <property type="term" value="F:GTPase activity"/>
    <property type="evidence" value="ECO:0007669"/>
    <property type="project" value="InterPro"/>
</dbReference>
<dbReference type="PANTHER" id="PTHR24070">
    <property type="entry name" value="RAS, DI-RAS, AND RHEB FAMILY MEMBERS OF SMALL GTPASE SUPERFAMILY"/>
    <property type="match status" value="1"/>
</dbReference>
<accession>A0A9P6BW28</accession>
<dbReference type="InterPro" id="IPR027417">
    <property type="entry name" value="P-loop_NTPase"/>
</dbReference>
<protein>
    <submittedName>
        <fullName evidence="4">Ras-domain-containing protein</fullName>
    </submittedName>
</protein>
<organism evidence="4 5">
    <name type="scientific">Macrolepiota fuliginosa MF-IS2</name>
    <dbReference type="NCBI Taxonomy" id="1400762"/>
    <lineage>
        <taxon>Eukaryota</taxon>
        <taxon>Fungi</taxon>
        <taxon>Dikarya</taxon>
        <taxon>Basidiomycota</taxon>
        <taxon>Agaricomycotina</taxon>
        <taxon>Agaricomycetes</taxon>
        <taxon>Agaricomycetidae</taxon>
        <taxon>Agaricales</taxon>
        <taxon>Agaricineae</taxon>
        <taxon>Agaricaceae</taxon>
        <taxon>Macrolepiota</taxon>
    </lineage>
</organism>
<evidence type="ECO:0000256" key="3">
    <source>
        <dbReference type="ARBA" id="ARBA00023134"/>
    </source>
</evidence>
<comment type="caution">
    <text evidence="4">The sequence shown here is derived from an EMBL/GenBank/DDBJ whole genome shotgun (WGS) entry which is preliminary data.</text>
</comment>
<dbReference type="SMART" id="SM00173">
    <property type="entry name" value="RAS"/>
    <property type="match status" value="1"/>
</dbReference>
<evidence type="ECO:0000256" key="1">
    <source>
        <dbReference type="ARBA" id="ARBA00004342"/>
    </source>
</evidence>
<dbReference type="SMART" id="SM00175">
    <property type="entry name" value="RAB"/>
    <property type="match status" value="1"/>
</dbReference>
<dbReference type="PROSITE" id="PS51421">
    <property type="entry name" value="RAS"/>
    <property type="match status" value="1"/>
</dbReference>
<name>A0A9P6BW28_9AGAR</name>
<dbReference type="PRINTS" id="PR00449">
    <property type="entry name" value="RASTRNSFRMNG"/>
</dbReference>
<dbReference type="AlphaFoldDB" id="A0A9P6BW28"/>
<dbReference type="GO" id="GO:0007165">
    <property type="term" value="P:signal transduction"/>
    <property type="evidence" value="ECO:0007669"/>
    <property type="project" value="InterPro"/>
</dbReference>
<dbReference type="OrthoDB" id="5976022at2759"/>
<evidence type="ECO:0000313" key="4">
    <source>
        <dbReference type="EMBL" id="KAF9442431.1"/>
    </source>
</evidence>
<keyword evidence="5" id="KW-1185">Reference proteome</keyword>
<evidence type="ECO:0000256" key="2">
    <source>
        <dbReference type="ARBA" id="ARBA00022741"/>
    </source>
</evidence>
<dbReference type="SUPFAM" id="SSF52540">
    <property type="entry name" value="P-loop containing nucleoside triphosphate hydrolases"/>
    <property type="match status" value="1"/>
</dbReference>
<reference evidence="4" key="1">
    <citation type="submission" date="2020-11" db="EMBL/GenBank/DDBJ databases">
        <authorList>
            <consortium name="DOE Joint Genome Institute"/>
            <person name="Ahrendt S."/>
            <person name="Riley R."/>
            <person name="Andreopoulos W."/>
            <person name="Labutti K."/>
            <person name="Pangilinan J."/>
            <person name="Ruiz-Duenas F.J."/>
            <person name="Barrasa J.M."/>
            <person name="Sanchez-Garcia M."/>
            <person name="Camarero S."/>
            <person name="Miyauchi S."/>
            <person name="Serrano A."/>
            <person name="Linde D."/>
            <person name="Babiker R."/>
            <person name="Drula E."/>
            <person name="Ayuso-Fernandez I."/>
            <person name="Pacheco R."/>
            <person name="Padilla G."/>
            <person name="Ferreira P."/>
            <person name="Barriuso J."/>
            <person name="Kellner H."/>
            <person name="Castanera R."/>
            <person name="Alfaro M."/>
            <person name="Ramirez L."/>
            <person name="Pisabarro A.G."/>
            <person name="Kuo A."/>
            <person name="Tritt A."/>
            <person name="Lipzen A."/>
            <person name="He G."/>
            <person name="Yan M."/>
            <person name="Ng V."/>
            <person name="Cullen D."/>
            <person name="Martin F."/>
            <person name="Rosso M.-N."/>
            <person name="Henrissat B."/>
            <person name="Hibbett D."/>
            <person name="Martinez A.T."/>
            <person name="Grigoriev I.V."/>
        </authorList>
    </citation>
    <scope>NUCLEOTIDE SEQUENCE</scope>
    <source>
        <strain evidence="4">MF-IS2</strain>
    </source>
</reference>
<keyword evidence="2" id="KW-0547">Nucleotide-binding</keyword>
<dbReference type="EMBL" id="MU151634">
    <property type="protein sequence ID" value="KAF9442431.1"/>
    <property type="molecule type" value="Genomic_DNA"/>
</dbReference>
<dbReference type="InterPro" id="IPR020849">
    <property type="entry name" value="Small_GTPase_Ras-type"/>
</dbReference>
<evidence type="ECO:0000313" key="5">
    <source>
        <dbReference type="Proteomes" id="UP000807342"/>
    </source>
</evidence>
<keyword evidence="3" id="KW-0342">GTP-binding</keyword>
<proteinExistence type="predicted"/>
<gene>
    <name evidence="4" type="ORF">P691DRAFT_798294</name>
</gene>
<dbReference type="InterPro" id="IPR001806">
    <property type="entry name" value="Small_GTPase"/>
</dbReference>
<dbReference type="Pfam" id="PF00071">
    <property type="entry name" value="Ras"/>
    <property type="match status" value="1"/>
</dbReference>
<dbReference type="GO" id="GO:0005886">
    <property type="term" value="C:plasma membrane"/>
    <property type="evidence" value="ECO:0007669"/>
    <property type="project" value="UniProtKB-SubCell"/>
</dbReference>
<dbReference type="GO" id="GO:0005525">
    <property type="term" value="F:GTP binding"/>
    <property type="evidence" value="ECO:0007669"/>
    <property type="project" value="UniProtKB-KW"/>
</dbReference>
<dbReference type="Proteomes" id="UP000807342">
    <property type="component" value="Unassembled WGS sequence"/>
</dbReference>
<dbReference type="Gene3D" id="3.40.50.300">
    <property type="entry name" value="P-loop containing nucleotide triphosphate hydrolases"/>
    <property type="match status" value="1"/>
</dbReference>
<sequence length="186" mass="21536">MQEFRILVLGVRFVLDEHPDNSDPTIEDYYRRMFVVDGELTLLDVIDTSGCEEYQSLNETWIQSSHGFLLLFSLTQQGSLGEVDHFRKQILDIKGDDLAVPIVIAGTKLDLTVEREVRRNIIHSLAVRWDLPFYETSAKHNWNINDVFEDLVRQMRKRCLPAPKMLNYDIPADTAFRRSPHGCVIT</sequence>
<dbReference type="PROSITE" id="PS51419">
    <property type="entry name" value="RAB"/>
    <property type="match status" value="1"/>
</dbReference>
<dbReference type="SMART" id="SM00174">
    <property type="entry name" value="RHO"/>
    <property type="match status" value="1"/>
</dbReference>